<dbReference type="EMBL" id="SRLO01000062">
    <property type="protein sequence ID" value="TNN79728.1"/>
    <property type="molecule type" value="Genomic_DNA"/>
</dbReference>
<name>A0A4Z2IPX5_9TELE</name>
<sequence>MQLEVQAEGLKARKWPMQEVRSERLWKGLHSCDADEGNEMEKMIEGVEPQAKLIPEDLTLEQQRRHTSLPVEVSEIPLNLIDPACRRSYPCRKWKSASFG</sequence>
<protein>
    <submittedName>
        <fullName evidence="1">Uncharacterized protein</fullName>
    </submittedName>
</protein>
<accession>A0A4Z2IPX5</accession>
<dbReference type="Proteomes" id="UP000314294">
    <property type="component" value="Unassembled WGS sequence"/>
</dbReference>
<dbReference type="AlphaFoldDB" id="A0A4Z2IPX5"/>
<evidence type="ECO:0000313" key="2">
    <source>
        <dbReference type="Proteomes" id="UP000314294"/>
    </source>
</evidence>
<reference evidence="1 2" key="1">
    <citation type="submission" date="2019-03" db="EMBL/GenBank/DDBJ databases">
        <title>First draft genome of Liparis tanakae, snailfish: a comprehensive survey of snailfish specific genes.</title>
        <authorList>
            <person name="Kim W."/>
            <person name="Song I."/>
            <person name="Jeong J.-H."/>
            <person name="Kim D."/>
            <person name="Kim S."/>
            <person name="Ryu S."/>
            <person name="Song J.Y."/>
            <person name="Lee S.K."/>
        </authorList>
    </citation>
    <scope>NUCLEOTIDE SEQUENCE [LARGE SCALE GENOMIC DNA]</scope>
    <source>
        <tissue evidence="1">Muscle</tissue>
    </source>
</reference>
<keyword evidence="2" id="KW-1185">Reference proteome</keyword>
<gene>
    <name evidence="1" type="ORF">EYF80_010102</name>
</gene>
<evidence type="ECO:0000313" key="1">
    <source>
        <dbReference type="EMBL" id="TNN79728.1"/>
    </source>
</evidence>
<comment type="caution">
    <text evidence="1">The sequence shown here is derived from an EMBL/GenBank/DDBJ whole genome shotgun (WGS) entry which is preliminary data.</text>
</comment>
<organism evidence="1 2">
    <name type="scientific">Liparis tanakae</name>
    <name type="common">Tanaka's snailfish</name>
    <dbReference type="NCBI Taxonomy" id="230148"/>
    <lineage>
        <taxon>Eukaryota</taxon>
        <taxon>Metazoa</taxon>
        <taxon>Chordata</taxon>
        <taxon>Craniata</taxon>
        <taxon>Vertebrata</taxon>
        <taxon>Euteleostomi</taxon>
        <taxon>Actinopterygii</taxon>
        <taxon>Neopterygii</taxon>
        <taxon>Teleostei</taxon>
        <taxon>Neoteleostei</taxon>
        <taxon>Acanthomorphata</taxon>
        <taxon>Eupercaria</taxon>
        <taxon>Perciformes</taxon>
        <taxon>Cottioidei</taxon>
        <taxon>Cottales</taxon>
        <taxon>Liparidae</taxon>
        <taxon>Liparis</taxon>
    </lineage>
</organism>
<proteinExistence type="predicted"/>